<comment type="caution">
    <text evidence="1">The sequence shown here is derived from an EMBL/GenBank/DDBJ whole genome shotgun (WGS) entry which is preliminary data.</text>
</comment>
<dbReference type="InterPro" id="IPR015996">
    <property type="entry name" value="UCP028451"/>
</dbReference>
<gene>
    <name evidence="1" type="ORF">ACFOOI_13175</name>
</gene>
<dbReference type="Pfam" id="PF09365">
    <property type="entry name" value="DUF2461"/>
    <property type="match status" value="1"/>
</dbReference>
<dbReference type="PIRSF" id="PIRSF028451">
    <property type="entry name" value="UCP028451"/>
    <property type="match status" value="1"/>
</dbReference>
<protein>
    <submittedName>
        <fullName evidence="1">DUF2461 domain-containing protein</fullName>
    </submittedName>
</protein>
<dbReference type="NCBIfam" id="TIGR02453">
    <property type="entry name" value="TIGR02453 family protein"/>
    <property type="match status" value="1"/>
</dbReference>
<keyword evidence="2" id="KW-1185">Reference proteome</keyword>
<evidence type="ECO:0000313" key="2">
    <source>
        <dbReference type="Proteomes" id="UP001595616"/>
    </source>
</evidence>
<name>A0ABV7YXP7_9BACT</name>
<dbReference type="InterPro" id="IPR012808">
    <property type="entry name" value="CHP02453"/>
</dbReference>
<evidence type="ECO:0000313" key="1">
    <source>
        <dbReference type="EMBL" id="MFC3811607.1"/>
    </source>
</evidence>
<organism evidence="1 2">
    <name type="scientific">Lacihabitans lacunae</name>
    <dbReference type="NCBI Taxonomy" id="1028214"/>
    <lineage>
        <taxon>Bacteria</taxon>
        <taxon>Pseudomonadati</taxon>
        <taxon>Bacteroidota</taxon>
        <taxon>Cytophagia</taxon>
        <taxon>Cytophagales</taxon>
        <taxon>Leadbetterellaceae</taxon>
        <taxon>Lacihabitans</taxon>
    </lineage>
</organism>
<dbReference type="EMBL" id="JBHRYQ010000001">
    <property type="protein sequence ID" value="MFC3811607.1"/>
    <property type="molecule type" value="Genomic_DNA"/>
</dbReference>
<reference evidence="2" key="1">
    <citation type="journal article" date="2019" name="Int. J. Syst. Evol. Microbiol.">
        <title>The Global Catalogue of Microorganisms (GCM) 10K type strain sequencing project: providing services to taxonomists for standard genome sequencing and annotation.</title>
        <authorList>
            <consortium name="The Broad Institute Genomics Platform"/>
            <consortium name="The Broad Institute Genome Sequencing Center for Infectious Disease"/>
            <person name="Wu L."/>
            <person name="Ma J."/>
        </authorList>
    </citation>
    <scope>NUCLEOTIDE SEQUENCE [LARGE SCALE GENOMIC DNA]</scope>
    <source>
        <strain evidence="2">CECT 7956</strain>
    </source>
</reference>
<accession>A0ABV7YXP7</accession>
<dbReference type="PANTHER" id="PTHR36452">
    <property type="entry name" value="CHROMOSOME 12, WHOLE GENOME SHOTGUN SEQUENCE"/>
    <property type="match status" value="1"/>
</dbReference>
<dbReference type="PANTHER" id="PTHR36452:SF1">
    <property type="entry name" value="DUF2461 DOMAIN-CONTAINING PROTEIN"/>
    <property type="match status" value="1"/>
</dbReference>
<sequence length="220" mass="25088">MGISEALLAFLKELGQNNNKEWFTENKPRYEEAKAEFEVFITQLFAEISAFDPSISHHKAKDCIFRIYRDVRFSKDKSPYKAHFGAHITSAAKKSDIHTRSGYYIHIELGASMLAGGAYMPQGDWLKNIRQEIDYNGQDLLNIINSKGFKDTFGQLEGDKLVRVPKGYSEDNPNIELLKMKGFLARNLVKDTDLVKPDFSSQAAIVFKELKPLSDFLNRN</sequence>
<proteinExistence type="predicted"/>
<dbReference type="Proteomes" id="UP001595616">
    <property type="component" value="Unassembled WGS sequence"/>
</dbReference>
<dbReference type="RefSeq" id="WP_379838444.1">
    <property type="nucleotide sequence ID" value="NZ_JBHRYQ010000001.1"/>
</dbReference>